<name>A0A4V6MG35_9ACTN</name>
<dbReference type="Pfam" id="PF13360">
    <property type="entry name" value="PQQ_2"/>
    <property type="match status" value="1"/>
</dbReference>
<organism evidence="2 3">
    <name type="scientific">Krasilnikovia cinnamomea</name>
    <dbReference type="NCBI Taxonomy" id="349313"/>
    <lineage>
        <taxon>Bacteria</taxon>
        <taxon>Bacillati</taxon>
        <taxon>Actinomycetota</taxon>
        <taxon>Actinomycetes</taxon>
        <taxon>Micromonosporales</taxon>
        <taxon>Micromonosporaceae</taxon>
        <taxon>Krasilnikovia</taxon>
    </lineage>
</organism>
<dbReference type="EMBL" id="SHKY01000001">
    <property type="protein sequence ID" value="RZU49946.1"/>
    <property type="molecule type" value="Genomic_DNA"/>
</dbReference>
<dbReference type="OrthoDB" id="3757373at2"/>
<dbReference type="RefSeq" id="WP_130508944.1">
    <property type="nucleotide sequence ID" value="NZ_SHKY01000001.1"/>
</dbReference>
<dbReference type="AlphaFoldDB" id="A0A4V6MG35"/>
<dbReference type="InterPro" id="IPR015943">
    <property type="entry name" value="WD40/YVTN_repeat-like_dom_sf"/>
</dbReference>
<dbReference type="Gene3D" id="2.130.10.10">
    <property type="entry name" value="YVTN repeat-like/Quinoprotein amine dehydrogenase"/>
    <property type="match status" value="1"/>
</dbReference>
<proteinExistence type="predicted"/>
<protein>
    <submittedName>
        <fullName evidence="2">Putative pyrroloquinoline-quinone binding quinoprotein</fullName>
    </submittedName>
</protein>
<reference evidence="2 3" key="1">
    <citation type="submission" date="2019-02" db="EMBL/GenBank/DDBJ databases">
        <title>Sequencing the genomes of 1000 actinobacteria strains.</title>
        <authorList>
            <person name="Klenk H.-P."/>
        </authorList>
    </citation>
    <scope>NUCLEOTIDE SEQUENCE [LARGE SCALE GENOMIC DNA]</scope>
    <source>
        <strain evidence="2 3">DSM 45162</strain>
    </source>
</reference>
<gene>
    <name evidence="2" type="ORF">EV385_1703</name>
</gene>
<comment type="caution">
    <text evidence="2">The sequence shown here is derived from an EMBL/GenBank/DDBJ whole genome shotgun (WGS) entry which is preliminary data.</text>
</comment>
<evidence type="ECO:0000313" key="3">
    <source>
        <dbReference type="Proteomes" id="UP000292564"/>
    </source>
</evidence>
<feature type="domain" description="Pyrrolo-quinoline quinone repeat" evidence="1">
    <location>
        <begin position="142"/>
        <end position="253"/>
    </location>
</feature>
<dbReference type="Proteomes" id="UP000292564">
    <property type="component" value="Unassembled WGS sequence"/>
</dbReference>
<dbReference type="InterPro" id="IPR011047">
    <property type="entry name" value="Quinoprotein_ADH-like_sf"/>
</dbReference>
<keyword evidence="3" id="KW-1185">Reference proteome</keyword>
<evidence type="ECO:0000313" key="2">
    <source>
        <dbReference type="EMBL" id="RZU49946.1"/>
    </source>
</evidence>
<sequence>MVVIELGYVGVDDPPDPSPRASGWLRRHVRRAAAAVLAALCLLTVTASDHAPAPRGVRPLWSIPLGDEDSFQVSGDTVVVHSTGTPRRLSGYGRTDGAVRWSRELDVQAPFVIAVPDSGVVLLPSTPPGVPTQPDGVSMPPRFTETTAVDAATGAELWRGAGDPAWAGIGDGTLLVDHPDNGPGVARLRLVGLRDGRDRWRRDTPGAEQIATIGADPRHPDRVATVTGSGRVRLLRLDNGAEEGGGTVAWPPGSAFPFSSLEWHDGQLFVLHANDTRATVAAYGGQPLRQRWRIDVPGANAAGCGPVLCLSAGTGLTGHDWRTGAERWRLPDAVTRPFGAGLLAIVEGPESPLRVIDAATGQPVVTLAGQPVEDETGEVELMLSAPVAPDSRMVVTRVRPRTGETFTLGTIDAVPDYGCALDRDLLLCRTVRGRLSVTAVG</sequence>
<evidence type="ECO:0000259" key="1">
    <source>
        <dbReference type="Pfam" id="PF13360"/>
    </source>
</evidence>
<accession>A0A4V6MG35</accession>
<dbReference type="InterPro" id="IPR002372">
    <property type="entry name" value="PQQ_rpt_dom"/>
</dbReference>
<dbReference type="SUPFAM" id="SSF50998">
    <property type="entry name" value="Quinoprotein alcohol dehydrogenase-like"/>
    <property type="match status" value="1"/>
</dbReference>